<name>A0A843WKT6_COLES</name>
<sequence length="111" mass="11876">MVDPAEATTNQMDLPSPPRGSKPARDGGSAFLCSLCDLDQPRSVAYVDSTTGDLFRSPASVTVDVRNDMVEFLRRMSESYVTDSVLHAQEGAGTYGRTRHLDAVAAKTAPA</sequence>
<dbReference type="Proteomes" id="UP000652761">
    <property type="component" value="Unassembled WGS sequence"/>
</dbReference>
<keyword evidence="3" id="KW-1185">Reference proteome</keyword>
<dbReference type="EMBL" id="NMUH01005195">
    <property type="protein sequence ID" value="MQM12093.1"/>
    <property type="molecule type" value="Genomic_DNA"/>
</dbReference>
<evidence type="ECO:0000313" key="2">
    <source>
        <dbReference type="EMBL" id="MQM12093.1"/>
    </source>
</evidence>
<gene>
    <name evidence="2" type="ORF">Taro_045007</name>
</gene>
<evidence type="ECO:0000313" key="3">
    <source>
        <dbReference type="Proteomes" id="UP000652761"/>
    </source>
</evidence>
<proteinExistence type="predicted"/>
<protein>
    <submittedName>
        <fullName evidence="2">Uncharacterized protein</fullName>
    </submittedName>
</protein>
<dbReference type="OrthoDB" id="1938750at2759"/>
<accession>A0A843WKT6</accession>
<evidence type="ECO:0000256" key="1">
    <source>
        <dbReference type="SAM" id="MobiDB-lite"/>
    </source>
</evidence>
<comment type="caution">
    <text evidence="2">The sequence shown here is derived from an EMBL/GenBank/DDBJ whole genome shotgun (WGS) entry which is preliminary data.</text>
</comment>
<feature type="region of interest" description="Disordered" evidence="1">
    <location>
        <begin position="1"/>
        <end position="26"/>
    </location>
</feature>
<reference evidence="2" key="1">
    <citation type="submission" date="2017-07" db="EMBL/GenBank/DDBJ databases">
        <title>Taro Niue Genome Assembly and Annotation.</title>
        <authorList>
            <person name="Atibalentja N."/>
            <person name="Keating K."/>
            <person name="Fields C.J."/>
        </authorList>
    </citation>
    <scope>NUCLEOTIDE SEQUENCE</scope>
    <source>
        <strain evidence="2">Niue_2</strain>
        <tissue evidence="2">Leaf</tissue>
    </source>
</reference>
<dbReference type="AlphaFoldDB" id="A0A843WKT6"/>
<organism evidence="2 3">
    <name type="scientific">Colocasia esculenta</name>
    <name type="common">Wild taro</name>
    <name type="synonym">Arum esculentum</name>
    <dbReference type="NCBI Taxonomy" id="4460"/>
    <lineage>
        <taxon>Eukaryota</taxon>
        <taxon>Viridiplantae</taxon>
        <taxon>Streptophyta</taxon>
        <taxon>Embryophyta</taxon>
        <taxon>Tracheophyta</taxon>
        <taxon>Spermatophyta</taxon>
        <taxon>Magnoliopsida</taxon>
        <taxon>Liliopsida</taxon>
        <taxon>Araceae</taxon>
        <taxon>Aroideae</taxon>
        <taxon>Colocasieae</taxon>
        <taxon>Colocasia</taxon>
    </lineage>
</organism>